<dbReference type="AlphaFoldDB" id="A0A2T7G7Q7"/>
<reference evidence="1 2" key="1">
    <citation type="submission" date="2018-04" db="EMBL/GenBank/DDBJ databases">
        <title>Pelagivirga bohaiensis gen. nov., sp. nov., a bacterium isolated from the Bohai Sea.</title>
        <authorList>
            <person name="Ji X."/>
        </authorList>
    </citation>
    <scope>NUCLEOTIDE SEQUENCE [LARGE SCALE GENOMIC DNA]</scope>
    <source>
        <strain evidence="1 2">BH-SD19</strain>
    </source>
</reference>
<organism evidence="1 2">
    <name type="scientific">Pelagivirga sediminicola</name>
    <dbReference type="NCBI Taxonomy" id="2170575"/>
    <lineage>
        <taxon>Bacteria</taxon>
        <taxon>Pseudomonadati</taxon>
        <taxon>Pseudomonadota</taxon>
        <taxon>Alphaproteobacteria</taxon>
        <taxon>Rhodobacterales</taxon>
        <taxon>Paracoccaceae</taxon>
        <taxon>Pelagivirga</taxon>
    </lineage>
</organism>
<dbReference type="OrthoDB" id="5339359at2"/>
<name>A0A2T7G7Q7_9RHOB</name>
<accession>A0A2T7G7Q7</accession>
<comment type="caution">
    <text evidence="1">The sequence shown here is derived from an EMBL/GenBank/DDBJ whole genome shotgun (WGS) entry which is preliminary data.</text>
</comment>
<dbReference type="PROSITE" id="PS51318">
    <property type="entry name" value="TAT"/>
    <property type="match status" value="1"/>
</dbReference>
<sequence length="191" mass="20864">MSTRRKFILGAGAALFLAGCGGEPKGPVTAQDVARLEAALLALGPGVDPAEAARAARLAYATADELRREYDVTDAPLVHNAKVNMGMKERGLCYHWARDIQTRMTHARFATLQFNRLVANAENPFLLEHSTAVVMARGAPWQSGIILDPWRTGGVLHWDHVRADTKYNWKLRADVPIRPRGAGVVSTRAGQ</sequence>
<protein>
    <recommendedName>
        <fullName evidence="3">Lipoprotein</fullName>
    </recommendedName>
</protein>
<dbReference type="EMBL" id="QCYH01000004">
    <property type="protein sequence ID" value="PVA10416.1"/>
    <property type="molecule type" value="Genomic_DNA"/>
</dbReference>
<dbReference type="InterPro" id="IPR006311">
    <property type="entry name" value="TAT_signal"/>
</dbReference>
<evidence type="ECO:0008006" key="3">
    <source>
        <dbReference type="Google" id="ProtNLM"/>
    </source>
</evidence>
<keyword evidence="2" id="KW-1185">Reference proteome</keyword>
<dbReference type="Proteomes" id="UP000244446">
    <property type="component" value="Unassembled WGS sequence"/>
</dbReference>
<evidence type="ECO:0000313" key="1">
    <source>
        <dbReference type="EMBL" id="PVA10416.1"/>
    </source>
</evidence>
<dbReference type="PROSITE" id="PS51257">
    <property type="entry name" value="PROKAR_LIPOPROTEIN"/>
    <property type="match status" value="1"/>
</dbReference>
<gene>
    <name evidence="1" type="ORF">DC366_09295</name>
</gene>
<dbReference type="RefSeq" id="WP_108691927.1">
    <property type="nucleotide sequence ID" value="NZ_QCYH01000004.1"/>
</dbReference>
<evidence type="ECO:0000313" key="2">
    <source>
        <dbReference type="Proteomes" id="UP000244446"/>
    </source>
</evidence>
<proteinExistence type="predicted"/>